<dbReference type="EMBL" id="LHQQ01000308">
    <property type="protein sequence ID" value="KOS37592.1"/>
    <property type="molecule type" value="Genomic_DNA"/>
</dbReference>
<dbReference type="AlphaFoldDB" id="A0A0M9WAM6"/>
<accession>A0A0M9WAM6</accession>
<evidence type="ECO:0000313" key="1">
    <source>
        <dbReference type="EMBL" id="KOS37592.1"/>
    </source>
</evidence>
<reference evidence="1 2" key="1">
    <citation type="submission" date="2015-08" db="EMBL/GenBank/DDBJ databases">
        <title>Genome sequencing of Penicillium nordicum.</title>
        <authorList>
            <person name="Nguyen H.D."/>
            <person name="Seifert K.A."/>
        </authorList>
    </citation>
    <scope>NUCLEOTIDE SEQUENCE [LARGE SCALE GENOMIC DNA]</scope>
    <source>
        <strain evidence="1 2">DAOMC 185683</strain>
    </source>
</reference>
<proteinExistence type="predicted"/>
<keyword evidence="2" id="KW-1185">Reference proteome</keyword>
<name>A0A0M9WAM6_9EURO</name>
<gene>
    <name evidence="1" type="ORF">ACN38_g11600</name>
</gene>
<organism evidence="1 2">
    <name type="scientific">Penicillium nordicum</name>
    <dbReference type="NCBI Taxonomy" id="229535"/>
    <lineage>
        <taxon>Eukaryota</taxon>
        <taxon>Fungi</taxon>
        <taxon>Dikarya</taxon>
        <taxon>Ascomycota</taxon>
        <taxon>Pezizomycotina</taxon>
        <taxon>Eurotiomycetes</taxon>
        <taxon>Eurotiomycetidae</taxon>
        <taxon>Eurotiales</taxon>
        <taxon>Aspergillaceae</taxon>
        <taxon>Penicillium</taxon>
    </lineage>
</organism>
<evidence type="ECO:0000313" key="2">
    <source>
        <dbReference type="Proteomes" id="UP000037696"/>
    </source>
</evidence>
<dbReference type="Proteomes" id="UP000037696">
    <property type="component" value="Unassembled WGS sequence"/>
</dbReference>
<protein>
    <submittedName>
        <fullName evidence="1">Uncharacterized protein</fullName>
    </submittedName>
</protein>
<sequence length="86" mass="10067">MKRERISLFHLEESMDVVVSKTFLKKSILCPSGPSPKSQGFGTEEWQTMDSIVENFLGTSQKMMTQHMRGTRPRYHVRRFNTDESR</sequence>
<comment type="caution">
    <text evidence="1">The sequence shown here is derived from an EMBL/GenBank/DDBJ whole genome shotgun (WGS) entry which is preliminary data.</text>
</comment>